<evidence type="ECO:0000256" key="3">
    <source>
        <dbReference type="ARBA" id="ARBA00023315"/>
    </source>
</evidence>
<protein>
    <submittedName>
        <fullName evidence="6">1-acyl-sn-glycerol-3-phosphate acyltransferase</fullName>
    </submittedName>
</protein>
<evidence type="ECO:0000256" key="2">
    <source>
        <dbReference type="ARBA" id="ARBA00022679"/>
    </source>
</evidence>
<dbReference type="CDD" id="cd07989">
    <property type="entry name" value="LPLAT_AGPAT-like"/>
    <property type="match status" value="1"/>
</dbReference>
<dbReference type="InterPro" id="IPR002123">
    <property type="entry name" value="Plipid/glycerol_acylTrfase"/>
</dbReference>
<evidence type="ECO:0000313" key="7">
    <source>
        <dbReference type="Proteomes" id="UP000282971"/>
    </source>
</evidence>
<name>A0A437LZR9_9SPHN</name>
<dbReference type="PANTHER" id="PTHR10434:SF40">
    <property type="entry name" value="1-ACYL-SN-GLYCEROL-3-PHOSPHATE ACYLTRANSFERASE"/>
    <property type="match status" value="1"/>
</dbReference>
<reference evidence="6 7" key="1">
    <citation type="submission" date="2019-01" db="EMBL/GenBank/DDBJ databases">
        <authorList>
            <person name="Chen W.-M."/>
        </authorList>
    </citation>
    <scope>NUCLEOTIDE SEQUENCE [LARGE SCALE GENOMIC DNA]</scope>
    <source>
        <strain evidence="6 7">CCP-7</strain>
    </source>
</reference>
<keyword evidence="3 6" id="KW-0012">Acyltransferase</keyword>
<keyword evidence="4" id="KW-0812">Transmembrane</keyword>
<dbReference type="Proteomes" id="UP000282971">
    <property type="component" value="Unassembled WGS sequence"/>
</dbReference>
<dbReference type="GO" id="GO:0006654">
    <property type="term" value="P:phosphatidic acid biosynthetic process"/>
    <property type="evidence" value="ECO:0007669"/>
    <property type="project" value="TreeGrafter"/>
</dbReference>
<dbReference type="PANTHER" id="PTHR10434">
    <property type="entry name" value="1-ACYL-SN-GLYCEROL-3-PHOSPHATE ACYLTRANSFERASE"/>
    <property type="match status" value="1"/>
</dbReference>
<comment type="caution">
    <text evidence="6">The sequence shown here is derived from an EMBL/GenBank/DDBJ whole genome shotgun (WGS) entry which is preliminary data.</text>
</comment>
<evidence type="ECO:0000256" key="1">
    <source>
        <dbReference type="ARBA" id="ARBA00005189"/>
    </source>
</evidence>
<keyword evidence="2 6" id="KW-0808">Transferase</keyword>
<keyword evidence="4" id="KW-1133">Transmembrane helix</keyword>
<evidence type="ECO:0000256" key="4">
    <source>
        <dbReference type="SAM" id="Phobius"/>
    </source>
</evidence>
<evidence type="ECO:0000259" key="5">
    <source>
        <dbReference type="SMART" id="SM00563"/>
    </source>
</evidence>
<dbReference type="GO" id="GO:0003841">
    <property type="term" value="F:1-acylglycerol-3-phosphate O-acyltransferase activity"/>
    <property type="evidence" value="ECO:0007669"/>
    <property type="project" value="TreeGrafter"/>
</dbReference>
<sequence length="233" mass="25741">MIAFLRSALFALIFYVGTALMVLWAIVLLPFVHAERTVSGYYWARFHRWCARYILGIRTRVEGTLPPGQYFIASKHQSMYETMEIILVGDKPIAVLKRELDTIPLFGRVTRQYGTIPVDRTGSASALRAMLKAAAAAKKTGRSIMIFPEGTRVTPGEQPPLQSGFAGLYKAFGLPVIPIALDSGVVAPRRRFVKRPGIVTMRLGEVIPPGLPRDEIEARVHAGINALETNPNP</sequence>
<organism evidence="6 7">
    <name type="scientific">Sphingomonas crocodyli</name>
    <dbReference type="NCBI Taxonomy" id="1979270"/>
    <lineage>
        <taxon>Bacteria</taxon>
        <taxon>Pseudomonadati</taxon>
        <taxon>Pseudomonadota</taxon>
        <taxon>Alphaproteobacteria</taxon>
        <taxon>Sphingomonadales</taxon>
        <taxon>Sphingomonadaceae</taxon>
        <taxon>Sphingomonas</taxon>
    </lineage>
</organism>
<dbReference type="SUPFAM" id="SSF69593">
    <property type="entry name" value="Glycerol-3-phosphate (1)-acyltransferase"/>
    <property type="match status" value="1"/>
</dbReference>
<dbReference type="OrthoDB" id="5290997at2"/>
<dbReference type="SMART" id="SM00563">
    <property type="entry name" value="PlsC"/>
    <property type="match status" value="1"/>
</dbReference>
<dbReference type="AlphaFoldDB" id="A0A437LZR9"/>
<accession>A0A437LZR9</accession>
<feature type="transmembrane region" description="Helical" evidence="4">
    <location>
        <begin position="12"/>
        <end position="32"/>
    </location>
</feature>
<evidence type="ECO:0000313" key="6">
    <source>
        <dbReference type="EMBL" id="RVT90892.1"/>
    </source>
</evidence>
<comment type="pathway">
    <text evidence="1">Lipid metabolism.</text>
</comment>
<dbReference type="Pfam" id="PF01553">
    <property type="entry name" value="Acyltransferase"/>
    <property type="match status" value="1"/>
</dbReference>
<keyword evidence="7" id="KW-1185">Reference proteome</keyword>
<dbReference type="EMBL" id="SACN01000002">
    <property type="protein sequence ID" value="RVT90892.1"/>
    <property type="molecule type" value="Genomic_DNA"/>
</dbReference>
<dbReference type="RefSeq" id="WP_127744907.1">
    <property type="nucleotide sequence ID" value="NZ_SACN01000002.1"/>
</dbReference>
<feature type="domain" description="Phospholipid/glycerol acyltransferase" evidence="5">
    <location>
        <begin position="70"/>
        <end position="184"/>
    </location>
</feature>
<proteinExistence type="predicted"/>
<keyword evidence="4" id="KW-0472">Membrane</keyword>
<gene>
    <name evidence="6" type="ORF">EOD43_15225</name>
</gene>